<feature type="compositionally biased region" description="Polar residues" evidence="1">
    <location>
        <begin position="150"/>
        <end position="163"/>
    </location>
</feature>
<name>A0A164U896_9AGAM</name>
<reference evidence="2 3" key="1">
    <citation type="journal article" date="2016" name="Mol. Biol. Evol.">
        <title>Comparative Genomics of Early-Diverging Mushroom-Forming Fungi Provides Insights into the Origins of Lignocellulose Decay Capabilities.</title>
        <authorList>
            <person name="Nagy L.G."/>
            <person name="Riley R."/>
            <person name="Tritt A."/>
            <person name="Adam C."/>
            <person name="Daum C."/>
            <person name="Floudas D."/>
            <person name="Sun H."/>
            <person name="Yadav J.S."/>
            <person name="Pangilinan J."/>
            <person name="Larsson K.H."/>
            <person name="Matsuura K."/>
            <person name="Barry K."/>
            <person name="Labutti K."/>
            <person name="Kuo R."/>
            <person name="Ohm R.A."/>
            <person name="Bhattacharya S.S."/>
            <person name="Shirouzu T."/>
            <person name="Yoshinaga Y."/>
            <person name="Martin F.M."/>
            <person name="Grigoriev I.V."/>
            <person name="Hibbett D.S."/>
        </authorList>
    </citation>
    <scope>NUCLEOTIDE SEQUENCE [LARGE SCALE GENOMIC DNA]</scope>
    <source>
        <strain evidence="2 3">HHB9708</strain>
    </source>
</reference>
<sequence>MDSDGSAQASTSHNKEPGQSRRAAYSGQWITRTFSTPERTSELLRPELEAGNITPYDFEAARAFLPSPALRGLPTLASATLAGLTGAWGAIRRRWTLPRYGLNLLFAAFVGRDVGAVLQVALQAKFIKTLQNPEGFSAALQNIYTQSIEQSQSSKSRTGSESIPENLPKIFEDEPVKDGWQMPSTSVPSESNADGDAPVPRPLSASRWDDIRSANKKPTQAPSAWDAIRESSLKEGLQRRPEQEARSKTEESHGDWESQDLERAREQAKFDALLDAERNIGSRGGRD</sequence>
<feature type="compositionally biased region" description="Basic and acidic residues" evidence="1">
    <location>
        <begin position="227"/>
        <end position="263"/>
    </location>
</feature>
<gene>
    <name evidence="2" type="ORF">SISNIDRAFT_485950</name>
</gene>
<evidence type="ECO:0000256" key="1">
    <source>
        <dbReference type="SAM" id="MobiDB-lite"/>
    </source>
</evidence>
<dbReference type="Proteomes" id="UP000076722">
    <property type="component" value="Unassembled WGS sequence"/>
</dbReference>
<proteinExistence type="predicted"/>
<feature type="compositionally biased region" description="Polar residues" evidence="1">
    <location>
        <begin position="1"/>
        <end position="12"/>
    </location>
</feature>
<feature type="region of interest" description="Disordered" evidence="1">
    <location>
        <begin position="150"/>
        <end position="263"/>
    </location>
</feature>
<dbReference type="AlphaFoldDB" id="A0A164U896"/>
<accession>A0A164U896</accession>
<dbReference type="EMBL" id="KV419408">
    <property type="protein sequence ID" value="KZS93009.1"/>
    <property type="molecule type" value="Genomic_DNA"/>
</dbReference>
<feature type="region of interest" description="Disordered" evidence="1">
    <location>
        <begin position="1"/>
        <end position="24"/>
    </location>
</feature>
<feature type="compositionally biased region" description="Polar residues" evidence="1">
    <location>
        <begin position="182"/>
        <end position="192"/>
    </location>
</feature>
<keyword evidence="3" id="KW-1185">Reference proteome</keyword>
<dbReference type="OrthoDB" id="3201807at2759"/>
<organism evidence="2 3">
    <name type="scientific">Sistotremastrum niveocremeum HHB9708</name>
    <dbReference type="NCBI Taxonomy" id="1314777"/>
    <lineage>
        <taxon>Eukaryota</taxon>
        <taxon>Fungi</taxon>
        <taxon>Dikarya</taxon>
        <taxon>Basidiomycota</taxon>
        <taxon>Agaricomycotina</taxon>
        <taxon>Agaricomycetes</taxon>
        <taxon>Sistotremastrales</taxon>
        <taxon>Sistotremastraceae</taxon>
        <taxon>Sertulicium</taxon>
        <taxon>Sertulicium niveocremeum</taxon>
    </lineage>
</organism>
<dbReference type="STRING" id="1314777.A0A164U896"/>
<evidence type="ECO:0000313" key="3">
    <source>
        <dbReference type="Proteomes" id="UP000076722"/>
    </source>
</evidence>
<protein>
    <submittedName>
        <fullName evidence="2">Uncharacterized protein</fullName>
    </submittedName>
</protein>
<evidence type="ECO:0000313" key="2">
    <source>
        <dbReference type="EMBL" id="KZS93009.1"/>
    </source>
</evidence>